<reference evidence="3" key="1">
    <citation type="submission" date="2022-11" db="UniProtKB">
        <authorList>
            <consortium name="WormBaseParasite"/>
        </authorList>
    </citation>
    <scope>IDENTIFICATION</scope>
</reference>
<dbReference type="AlphaFoldDB" id="A0A915HU83"/>
<proteinExistence type="predicted"/>
<evidence type="ECO:0000313" key="3">
    <source>
        <dbReference type="WBParaSite" id="nRc.2.0.1.t04962-RA"/>
    </source>
</evidence>
<keyword evidence="1" id="KW-0472">Membrane</keyword>
<organism evidence="2 3">
    <name type="scientific">Romanomermis culicivorax</name>
    <name type="common">Nematode worm</name>
    <dbReference type="NCBI Taxonomy" id="13658"/>
    <lineage>
        <taxon>Eukaryota</taxon>
        <taxon>Metazoa</taxon>
        <taxon>Ecdysozoa</taxon>
        <taxon>Nematoda</taxon>
        <taxon>Enoplea</taxon>
        <taxon>Dorylaimia</taxon>
        <taxon>Mermithida</taxon>
        <taxon>Mermithoidea</taxon>
        <taxon>Mermithidae</taxon>
        <taxon>Romanomermis</taxon>
    </lineage>
</organism>
<evidence type="ECO:0000256" key="1">
    <source>
        <dbReference type="SAM" id="Phobius"/>
    </source>
</evidence>
<dbReference type="Proteomes" id="UP000887565">
    <property type="component" value="Unplaced"/>
</dbReference>
<protein>
    <submittedName>
        <fullName evidence="3">Uncharacterized protein</fullName>
    </submittedName>
</protein>
<dbReference type="WBParaSite" id="nRc.2.0.1.t04962-RA">
    <property type="protein sequence ID" value="nRc.2.0.1.t04962-RA"/>
    <property type="gene ID" value="nRc.2.0.1.g04962"/>
</dbReference>
<name>A0A915HU83_ROMCU</name>
<evidence type="ECO:0000313" key="2">
    <source>
        <dbReference type="Proteomes" id="UP000887565"/>
    </source>
</evidence>
<keyword evidence="1" id="KW-1133">Transmembrane helix</keyword>
<sequence>MQKRLVPDNRSSKVTKGVIAALISMKILITLYALLQLWEELNTKLSSVSCYEQVVNNGSPPTPDLGNQIMQQKNSPASQLCLESYSVCEYSNFNKVMDPVHRMETQKNLSTLLAAEI</sequence>
<feature type="transmembrane region" description="Helical" evidence="1">
    <location>
        <begin position="20"/>
        <end position="38"/>
    </location>
</feature>
<accession>A0A915HU83</accession>
<keyword evidence="1" id="KW-0812">Transmembrane</keyword>
<keyword evidence="2" id="KW-1185">Reference proteome</keyword>